<gene>
    <name evidence="7" type="primary">sdrI_1</name>
    <name evidence="7" type="ORF">Mal33_08400</name>
</gene>
<feature type="domain" description="Bacterial Ig-like" evidence="6">
    <location>
        <begin position="2641"/>
        <end position="2722"/>
    </location>
</feature>
<organism evidence="7 8">
    <name type="scientific">Rosistilla oblonga</name>
    <dbReference type="NCBI Taxonomy" id="2527990"/>
    <lineage>
        <taxon>Bacteria</taxon>
        <taxon>Pseudomonadati</taxon>
        <taxon>Planctomycetota</taxon>
        <taxon>Planctomycetia</taxon>
        <taxon>Pirellulales</taxon>
        <taxon>Pirellulaceae</taxon>
        <taxon>Rosistilla</taxon>
    </lineage>
</organism>
<dbReference type="Pfam" id="PF13517">
    <property type="entry name" value="FG-GAP_3"/>
    <property type="match status" value="2"/>
</dbReference>
<keyword evidence="8" id="KW-1185">Reference proteome</keyword>
<dbReference type="Pfam" id="PF00404">
    <property type="entry name" value="Dockerin_1"/>
    <property type="match status" value="1"/>
</dbReference>
<dbReference type="GO" id="GO:0005576">
    <property type="term" value="C:extracellular region"/>
    <property type="evidence" value="ECO:0007669"/>
    <property type="project" value="UniProtKB-SubCell"/>
</dbReference>
<feature type="domain" description="Bacterial Ig-like" evidence="6">
    <location>
        <begin position="2732"/>
        <end position="2826"/>
    </location>
</feature>
<name>A0A518IP50_9BACT</name>
<evidence type="ECO:0000256" key="1">
    <source>
        <dbReference type="ARBA" id="ARBA00004613"/>
    </source>
</evidence>
<feature type="domain" description="Bacterial Ig-like" evidence="6">
    <location>
        <begin position="2150"/>
        <end position="2233"/>
    </location>
</feature>
<dbReference type="PROSITE" id="PS50194">
    <property type="entry name" value="FILAMIN_REPEAT"/>
    <property type="match status" value="1"/>
</dbReference>
<dbReference type="Gene3D" id="2.30.30.100">
    <property type="match status" value="2"/>
</dbReference>
<feature type="domain" description="Bacterial Ig-like" evidence="6">
    <location>
        <begin position="3512"/>
        <end position="3606"/>
    </location>
</feature>
<evidence type="ECO:0000256" key="4">
    <source>
        <dbReference type="SAM" id="MobiDB-lite"/>
    </source>
</evidence>
<dbReference type="Pfam" id="PF17210">
    <property type="entry name" value="SdrD_B"/>
    <property type="match status" value="1"/>
</dbReference>
<dbReference type="SUPFAM" id="SSF117074">
    <property type="entry name" value="Hypothetical protein PA1324"/>
    <property type="match status" value="3"/>
</dbReference>
<dbReference type="InterPro" id="IPR017868">
    <property type="entry name" value="Filamin/ABP280_repeat-like"/>
</dbReference>
<dbReference type="Proteomes" id="UP000316770">
    <property type="component" value="Chromosome"/>
</dbReference>
<evidence type="ECO:0000313" key="7">
    <source>
        <dbReference type="EMBL" id="QDV54875.1"/>
    </source>
</evidence>
<feature type="domain" description="Bacterial Ig-like" evidence="6">
    <location>
        <begin position="3808"/>
        <end position="3893"/>
    </location>
</feature>
<feature type="domain" description="Bacterial Ig-like" evidence="6">
    <location>
        <begin position="2445"/>
        <end position="2531"/>
    </location>
</feature>
<feature type="domain" description="Bacterial Ig-like" evidence="6">
    <location>
        <begin position="2343"/>
        <end position="2436"/>
    </location>
</feature>
<feature type="domain" description="Bacterial Ig-like" evidence="6">
    <location>
        <begin position="3317"/>
        <end position="3405"/>
    </location>
</feature>
<feature type="domain" description="Bacterial Ig-like" evidence="6">
    <location>
        <begin position="3413"/>
        <end position="3503"/>
    </location>
</feature>
<accession>A0A518IP50</accession>
<reference evidence="7 8" key="1">
    <citation type="submission" date="2019-02" db="EMBL/GenBank/DDBJ databases">
        <title>Deep-cultivation of Planctomycetes and their phenomic and genomic characterization uncovers novel biology.</title>
        <authorList>
            <person name="Wiegand S."/>
            <person name="Jogler M."/>
            <person name="Boedeker C."/>
            <person name="Pinto D."/>
            <person name="Vollmers J."/>
            <person name="Rivas-Marin E."/>
            <person name="Kohn T."/>
            <person name="Peeters S.H."/>
            <person name="Heuer A."/>
            <person name="Rast P."/>
            <person name="Oberbeckmann S."/>
            <person name="Bunk B."/>
            <person name="Jeske O."/>
            <person name="Meyerdierks A."/>
            <person name="Storesund J.E."/>
            <person name="Kallscheuer N."/>
            <person name="Luecker S."/>
            <person name="Lage O.M."/>
            <person name="Pohl T."/>
            <person name="Merkel B.J."/>
            <person name="Hornburger P."/>
            <person name="Mueller R.-W."/>
            <person name="Bruemmer F."/>
            <person name="Labrenz M."/>
            <person name="Spormann A.M."/>
            <person name="Op den Camp H."/>
            <person name="Overmann J."/>
            <person name="Amann R."/>
            <person name="Jetten M.S.M."/>
            <person name="Mascher T."/>
            <person name="Medema M.H."/>
            <person name="Devos D.P."/>
            <person name="Kaster A.-K."/>
            <person name="Ovreas L."/>
            <person name="Rohde M."/>
            <person name="Galperin M.Y."/>
            <person name="Jogler C."/>
        </authorList>
    </citation>
    <scope>NUCLEOTIDE SEQUENCE [LARGE SCALE GENOMIC DNA]</scope>
    <source>
        <strain evidence="7 8">Mal33</strain>
    </source>
</reference>
<feature type="domain" description="Bacterial Ig-like" evidence="6">
    <location>
        <begin position="2927"/>
        <end position="3017"/>
    </location>
</feature>
<feature type="region of interest" description="Disordered" evidence="4">
    <location>
        <begin position="4219"/>
        <end position="4262"/>
    </location>
</feature>
<dbReference type="PANTHER" id="PTHR34677">
    <property type="match status" value="1"/>
</dbReference>
<keyword evidence="3" id="KW-0732">Signal</keyword>
<feature type="domain" description="Bacterial Ig-like" evidence="6">
    <location>
        <begin position="3709"/>
        <end position="3797"/>
    </location>
</feature>
<feature type="domain" description="Bacterial Ig-like" evidence="6">
    <location>
        <begin position="2834"/>
        <end position="2924"/>
    </location>
</feature>
<feature type="domain" description="Bacterial Ig-like" evidence="6">
    <location>
        <begin position="3122"/>
        <end position="3216"/>
    </location>
</feature>
<dbReference type="InterPro" id="IPR033764">
    <property type="entry name" value="Sdr_B"/>
</dbReference>
<dbReference type="InterPro" id="IPR013517">
    <property type="entry name" value="FG-GAP"/>
</dbReference>
<evidence type="ECO:0000259" key="5">
    <source>
        <dbReference type="Pfam" id="PF17210"/>
    </source>
</evidence>
<dbReference type="GO" id="GO:0004553">
    <property type="term" value="F:hydrolase activity, hydrolyzing O-glycosyl compounds"/>
    <property type="evidence" value="ECO:0007669"/>
    <property type="project" value="InterPro"/>
</dbReference>
<evidence type="ECO:0000259" key="6">
    <source>
        <dbReference type="Pfam" id="PF19078"/>
    </source>
</evidence>
<dbReference type="Gene3D" id="2.60.40.10">
    <property type="entry name" value="Immunoglobulins"/>
    <property type="match status" value="3"/>
</dbReference>
<dbReference type="PANTHER" id="PTHR34677:SF3">
    <property type="entry name" value="BACTERIAL IG-LIKE DOMAIN-CONTAINING PROTEIN"/>
    <property type="match status" value="1"/>
</dbReference>
<sequence length="4273" mass="437287">MNITDNIAGNELYKFDLQSLSLSLIADLNPSGDSNPRYVQQIGDDLYFYATERSGAGVTGGMFQLNLSTGEVSQVFRTDGIYISDKAYDGIDHEYYWYSSSTTGTQLVKYTKSSQTFDFLGTTDGPAIETMSTVSAQIGESIYYVVESGTKSLSLKTFDTLTGLASPVATLPIHFSYGGEIYALNESIYYKTREDFYGTPYDAIFEYDTRRQSLAKVVGAVELGITPPTNGDFVQFDILRTFVAYDRLFFTTQGALGVKLGYFDPVRRIISLNVGDWMYGATNTLAFSVGGTYFDNRMRSISIEPAYDIGAVEKTLGEISGTKFADFNQDGIKQPQEPGLPGWTVYADINNNGEFDSSDPNTVTRRDDLSTASVNEEGTYTLQGIPPGFHTLRIVPQPGFSPTAPQVIADAPPTIATIANTLPNQPDTSGIIFTELSQLSIHGDSVVWAGQSESGSGVFNVRSGSQPLEFLRVDEGSSTGSPIPGSTSTFSSISHLSQTEDAVTFFGTDKNNSHPGFYKFLQSGDIERIVDKTTAIPGSETGEVFQSFGDIAATENLAAFTGGNQTSSTHGAYVISAAGTVNRLVDQNTLDPRGGDFSSVDTDFGPVFIDGNRFAVAVNNSMSQAVFLGTGQSPLVLVADTSSTIPGFAGHVSAISSFGLLGSGVAVRANLSSGVQGIFKGISSTDLVAVVDTTATIPDGVGTFTDFGDAISIDNDNVVFTGSGVGQKGVYAVIDGVVRKVVDLGDSIGGKTPVDFSIERESISGNQLLFHASFGDGSSGIYVATFAAKNIYDLRVTPGSVFSNINFGDAPLAGEIRGQAFNDIDGDGERSSGELGLPDRMIFVDENGNSLYDMGERFTSTDSEGYYRFTNLPTLATYNIRELLPPDDEQTAPPPQSGGTSIVILAAGEIRTKVDFGSRASSVTTGAGSNGSISGRVINDINSEGNQQTGEAGLPGVTVFLDLNGDGTRQENEPRTVTLADDPATPTINEAGQYKFSNLSGGNYVVRAIVAPDKSQTSPLGSSFSKETFSARTNLGQFTNIQDVLMVDLNDDTYPDLVTVMFDANQISIRLNNRSGGFSDLPINVPVSPQGAGPIGIATGDFNGQGSSDLVVVNNLNGTATILLDFDGVGFASKSTISVGDTPTDVVTGDFDGINGIDFAVTNPDSNTIRILLNDGVGEFRAGEIVSSGGLRPMSLVKGYFDNDQMLDLAAANFGNQPAGNNPGNVSVLLNQGAGSFPTATSYTVGTGAIAMSVNDFNDDGHPDLAVANFLSNTASVLIGSTTGSFSLLPNALSVGSGPIDIKSDDIDGDGDQDILVTNLLSQQVSIIRNTLNRGEFSFEPSDSFGVGQISVADRLSFEISDLDKSGTKDLVIANSKTDEVQILSNSVVAGAHRLGLLSDANVENLDFGIKPAILPPAFDTIADPLPIFEDAAQQVVAIDGIVKGRTTGRALQFSVTSDNPSVIPSPGLLAFSGGSDTTFTYQPVANANGTAVLTVRAVDAGADGDFGGADDGIFERSFTVTVLAVNDAPVFNLLADASAKQTDGMTTVANFVTGVNSGGGANEASQTRDAIVVTASDPSFFTVQPSINAAGTLTFTPNPAKSGVVPVAVTLKDHGDTDNGGVDTTTKTFIVNIGAVNDAPSFTLTASPNQSALQSAGAQTVNNFVTAFHPGGGSDEALQTVSDYIVTVDTPGIFAVLPDISNAGVLTFTPATDRTGLATVSVQVRDNGGQANGGNDLSAVQTFTIAVNGVPDTTRPTPVITTPGIQSLTNATKFDIEVDFKEPLAANTFTLADLTVTKGATTNLRDDGDGKYRIEYKSTSDGPVTFGIAESVVTDSSGNPNLPAVSVTRTIDSAGMTPVLLSTATSPFNEATFEVAIDFKEPATGFAPADLTVLNGVALDLVTVDAALGKYIATIEPIADGNVTVLLPANAVTDAAGNGNLSATPLVLTYDGTAPTAILSTDQPSTTNRTSFDLFADFGEAVTGLTKADLTITGGTASEPVLVSPGRYQFAITATGDSVELQLVAGAVSDLAGNPNPLSNQITHAIDASTFVPTLSSTSAGQINTTTFPVAVDFGKSVVDFDLDDVTVLGGTTSGLTTVNASTGKYAFTVTASGDGQVSVLIASGTVQDAGRNNNSASATLVRTVDRVAPAPQFTASVGALTNQSAFTLDVDFREAVNGFDIPDVVASGATLSGLEDLGAGRYRMTATATQGPVSFSLPAGAATDDAGNPSLAATPLARTVDTTGMTPLLSSTTPNLSNAASFVVAIDFGEPVAGFTTPDLTVLGGSASDLTTVDAATGKYSATITPAADGNVTVLLPANSAADSAGNGNLPAVPLVRTIDRSATTVVLSTNQPSPTNQTTFEVVATFSEPIVGLTKSDLVVTGGTTSEPTPIGTNRYAFTINATGSSVQMQLAQGAVQDAAGNTSLASNALNLSIDSTALVPVISSTSSQILSNATFPVSVNFGKAVAGFDLSDVTVLGGNASALTAVDAASGRYTFDVTAAADGPVSVLIAAGVVPDEAGNRNVASDTLVRTVDRIASTPQLTTNVSALTGESAFTLTADFGESVSGFELTDVIATNATLSDLQSVGAGIYRMTATAGEGSVSFNLPAASVTDGAGNANLAATPLSLTVDTLGMTPVLSSSVASLSNVATFVVAIDFTEAATGFALADITVLNGTASNLTPIDAATGKYNVTITPAADGNVTVLLPANAATDAAGNGNLAGVPLVRAIDRTAPTAVLSTDQPSTTNRTSFDVFAEFGETVTGLTKSDLIVTGGTASEPVLVSPGRYRFAITATGGSVELQLVAGAVTDLAGNPSPLSNSLTLTIDAATFVPTLTSASAAVINLASFPVSVDFGKPVANFGLEDVTVIGGTASALTTVNAAAGRYAFTVTASGDGQVSILIADGTVQDNGGNSNAASSTLNRQVDRVAPTPQLTTSVGVLTNQSAFTLNVDFGEAVTGFTLSDMVVSGATLSDLEDLGSGRYRMTATAAQGSVAFSLPAGVASDGAGNNNAAATPLTLTVDTSGITPTLSSTTPSLSNAATFVVAIDFGEPVVGFTMSDLTVLGGSASNLTTIDAAAGKYSATITPSSDGNVTVLMPANSVTDAASNGNLAALPLVRTIDRKAPSVVLSTNQPSPTNQTTFEVVATFSEPIVGLTKSDFVITGGTASDPVFIDNNRYAFTINATGSSVQMQLAASAVQDEAGNASLASNSLNSSIDSAALVPALSSTSPMILNSTTFPVDVSFGKPVVGFDLADITVLGGVASALTTIDAASGRYALTVTASSDGPVSVLIAAGAVPDAAGNRNVASETLVRTVDRTAPTPRLSTSVPTLTREAAFTLTVDFGEDVSGFALADVIASNATLSDLQSVGGGLFRMTATAGEGPVSFNLPAATATDGAGNTNLAATPLALSVDTTGMTPTLSSTAASVSNAASFDVTIDFSEPATGFSLADLTVLNGTASNLVPVNAATGKYNVTITPTADGNVTVLLPANAATDAAGNGSLSASPLVRTYDGTAPTAVLSTDQPSTTNRTSFDVFAEFGETVTGLTKSDLIVTGGTASDPVLVSPGRYRFAITATGDSVQMQLVAGAVSDLAGNPSPLSNSLTLAIDASTFVPTLTSASAAVINMASFPVSVDFGKPVASFGLDDVTVLGGTASGLTTVNASTGKYAFTVTAAADGQVSVLIASGTVQDGVGNLNSGSSALNRQVDRVAPAPRLTASVGELTNQAVFTLDVDFGEVVTGFTISDVAASGATLSGLEHLGLGRYRMTATATQGPVTFSLPAGVASDAAGNDNAAATPLTLTVDTLGMTPTLSSTTPSLSNVATFVVAIDFGEPVAGFTLPDLTVLGGSASNLTTVDAAAGKYSATITPAADGNVTIQMPAGAVLDAAGNPNLASVELLRSIDSSSPQATLALAPTTVRGTFDVAIQFNEPVSGLSDSDFVVVNGQLQNLVGDGTSFTAELIADGVGEVAVELPAGRATDAAGNLNAASDRATANFRPNSIVLTGSDEVVDLQTLDTTLLSVVETIDIRGTGNNSLRLSASQIATWTPGQQLRVIADPGDQVDFDDGWTFSKAEVIDGQLARVFTNDAATVTLIGPHDWTNPINNTDVNGSGEVTALDALRIINAINRGTIYDKTNKLVDAATIDPSVFAFLDVNHDYHLTALDALLVINELNRNPTKVQSELAGESSVQEGVVAVPTARIADDLNERNRCIAIEHTEALASGDNPSRSKALGEQPSNTQPRANTDVEAKLASDEESPDDVDSIDEALAMVQEW</sequence>
<feature type="domain" description="SD-repeat containing protein B" evidence="5">
    <location>
        <begin position="932"/>
        <end position="1030"/>
    </location>
</feature>
<feature type="compositionally biased region" description="Acidic residues" evidence="4">
    <location>
        <begin position="4253"/>
        <end position="4262"/>
    </location>
</feature>
<dbReference type="Pfam" id="PF19078">
    <property type="entry name" value="Big_12"/>
    <property type="match status" value="21"/>
</dbReference>
<feature type="domain" description="Bacterial Ig-like" evidence="6">
    <location>
        <begin position="1952"/>
        <end position="2044"/>
    </location>
</feature>
<dbReference type="GO" id="GO:0000272">
    <property type="term" value="P:polysaccharide catabolic process"/>
    <property type="evidence" value="ECO:0007669"/>
    <property type="project" value="InterPro"/>
</dbReference>
<dbReference type="InterPro" id="IPR013783">
    <property type="entry name" value="Ig-like_fold"/>
</dbReference>
<feature type="domain" description="Bacterial Ig-like" evidence="6">
    <location>
        <begin position="3235"/>
        <end position="3310"/>
    </location>
</feature>
<proteinExistence type="predicted"/>
<dbReference type="InterPro" id="IPR028994">
    <property type="entry name" value="Integrin_alpha_N"/>
</dbReference>
<dbReference type="InterPro" id="IPR002105">
    <property type="entry name" value="Dockerin_1_rpt"/>
</dbReference>
<evidence type="ECO:0000313" key="8">
    <source>
        <dbReference type="Proteomes" id="UP000316770"/>
    </source>
</evidence>
<feature type="domain" description="Bacterial Ig-like" evidence="6">
    <location>
        <begin position="1866"/>
        <end position="1944"/>
    </location>
</feature>
<feature type="domain" description="Bacterial Ig-like" evidence="6">
    <location>
        <begin position="3614"/>
        <end position="3701"/>
    </location>
</feature>
<dbReference type="SUPFAM" id="SSF69318">
    <property type="entry name" value="Integrin alpha N-terminal domain"/>
    <property type="match status" value="1"/>
</dbReference>
<dbReference type="EMBL" id="CP036318">
    <property type="protein sequence ID" value="QDV54875.1"/>
    <property type="molecule type" value="Genomic_DNA"/>
</dbReference>
<evidence type="ECO:0000256" key="2">
    <source>
        <dbReference type="ARBA" id="ARBA00022525"/>
    </source>
</evidence>
<evidence type="ECO:0000256" key="3">
    <source>
        <dbReference type="ARBA" id="ARBA00022729"/>
    </source>
</evidence>
<feature type="domain" description="Bacterial Ig-like" evidence="6">
    <location>
        <begin position="2543"/>
        <end position="2626"/>
    </location>
</feature>
<feature type="domain" description="Bacterial Ig-like" evidence="6">
    <location>
        <begin position="3902"/>
        <end position="3992"/>
    </location>
</feature>
<comment type="subcellular location">
    <subcellularLocation>
        <location evidence="1">Secreted</location>
    </subcellularLocation>
</comment>
<feature type="domain" description="Bacterial Ig-like" evidence="6">
    <location>
        <begin position="3028"/>
        <end position="3112"/>
    </location>
</feature>
<keyword evidence="2" id="KW-0964">Secreted</keyword>
<dbReference type="InterPro" id="IPR044048">
    <property type="entry name" value="Big_12"/>
</dbReference>
<feature type="domain" description="Bacterial Ig-like" evidence="6">
    <location>
        <begin position="2251"/>
        <end position="2332"/>
    </location>
</feature>
<protein>
    <submittedName>
        <fullName evidence="7">Serine-aspartate repeat-containing protein I</fullName>
    </submittedName>
</protein>